<evidence type="ECO:0000256" key="1">
    <source>
        <dbReference type="SAM" id="Phobius"/>
    </source>
</evidence>
<evidence type="ECO:0000313" key="3">
    <source>
        <dbReference type="Proteomes" id="UP000324800"/>
    </source>
</evidence>
<feature type="non-terminal residue" evidence="2">
    <location>
        <position position="1"/>
    </location>
</feature>
<organism evidence="2 3">
    <name type="scientific">Streblomastix strix</name>
    <dbReference type="NCBI Taxonomy" id="222440"/>
    <lineage>
        <taxon>Eukaryota</taxon>
        <taxon>Metamonada</taxon>
        <taxon>Preaxostyla</taxon>
        <taxon>Oxymonadida</taxon>
        <taxon>Streblomastigidae</taxon>
        <taxon>Streblomastix</taxon>
    </lineage>
</organism>
<accession>A0A5J4U1Z1</accession>
<gene>
    <name evidence="2" type="ORF">EZS28_040462</name>
</gene>
<dbReference type="AlphaFoldDB" id="A0A5J4U1Z1"/>
<sequence length="584" mass="64008">EDELECPCIVNDTRTECHPPIDCTNVTGKTELECPCIVNDTRTECHPPPTEEPDIEDEEIQADEQIDITSEQIKDKKNQTTNVVENAIKDAFNAKDLDGNDQDSLSINVPTNEVYEEETITVSENKTYILQPKEQYSENPPVLRPAEQSTKSLVKVEGNGTIEIKGFIVEYFQTKTTLPVLKTEGDAVLRLTNVTLSSDKRVKDLESQEITVQPSIQTEKTTPFLEAQGKIVVLMDVVIEPSYYNNCSAILLNRTQSANNHQFLAENSNFQVKINNPGSQSFINIIQFTVVIKGSIFEGLRKNRNEKIMNSMNDIQQETCEWSSASVSIVNGVGFFESTTFKDLSEGALKVGSGGTVTLKNTVLLFGNKPADSKLGRNIICLGTTASKAQLLAESSSFSESGVINMNKWVLADRETCKITGSLGNEKTILYTPQIQSIKANGNSDKTGIDVVIQGKSLFGCGKLYLQVSAIPEKKTNEDPTVKQYKLEDVATSWESDTLISASIVEDELVQKGKKLSASVLVQTADNSLQEANIIEGGSNTAEVEGFEKGKSGLPLPIWAIITIGAVLIVIIIVIVIICCVCCW</sequence>
<dbReference type="EMBL" id="SNRW01022179">
    <property type="protein sequence ID" value="KAA6364011.1"/>
    <property type="molecule type" value="Genomic_DNA"/>
</dbReference>
<feature type="transmembrane region" description="Helical" evidence="1">
    <location>
        <begin position="558"/>
        <end position="583"/>
    </location>
</feature>
<keyword evidence="1" id="KW-0472">Membrane</keyword>
<evidence type="ECO:0000313" key="2">
    <source>
        <dbReference type="EMBL" id="KAA6364011.1"/>
    </source>
</evidence>
<reference evidence="2 3" key="1">
    <citation type="submission" date="2019-03" db="EMBL/GenBank/DDBJ databases">
        <title>Single cell metagenomics reveals metabolic interactions within the superorganism composed of flagellate Streblomastix strix and complex community of Bacteroidetes bacteria on its surface.</title>
        <authorList>
            <person name="Treitli S.C."/>
            <person name="Kolisko M."/>
            <person name="Husnik F."/>
            <person name="Keeling P."/>
            <person name="Hampl V."/>
        </authorList>
    </citation>
    <scope>NUCLEOTIDE SEQUENCE [LARGE SCALE GENOMIC DNA]</scope>
    <source>
        <strain evidence="2">ST1C</strain>
    </source>
</reference>
<evidence type="ECO:0008006" key="4">
    <source>
        <dbReference type="Google" id="ProtNLM"/>
    </source>
</evidence>
<proteinExistence type="predicted"/>
<name>A0A5J4U1Z1_9EUKA</name>
<dbReference type="Proteomes" id="UP000324800">
    <property type="component" value="Unassembled WGS sequence"/>
</dbReference>
<feature type="non-terminal residue" evidence="2">
    <location>
        <position position="584"/>
    </location>
</feature>
<protein>
    <recommendedName>
        <fullName evidence="4">EGF-like domain-containing protein</fullName>
    </recommendedName>
</protein>
<comment type="caution">
    <text evidence="2">The sequence shown here is derived from an EMBL/GenBank/DDBJ whole genome shotgun (WGS) entry which is preliminary data.</text>
</comment>
<keyword evidence="1" id="KW-1133">Transmembrane helix</keyword>
<keyword evidence="1" id="KW-0812">Transmembrane</keyword>